<dbReference type="InterPro" id="IPR022398">
    <property type="entry name" value="Peptidase_S8_His-AS"/>
</dbReference>
<dbReference type="InterPro" id="IPR013783">
    <property type="entry name" value="Ig-like_fold"/>
</dbReference>
<dbReference type="Gene3D" id="3.40.50.200">
    <property type="entry name" value="Peptidase S8/S53 domain"/>
    <property type="match status" value="1"/>
</dbReference>
<dbReference type="InterPro" id="IPR050131">
    <property type="entry name" value="Peptidase_S8_subtilisin-like"/>
</dbReference>
<dbReference type="Pfam" id="PF05345">
    <property type="entry name" value="He_PIG"/>
    <property type="match status" value="1"/>
</dbReference>
<accession>A0A4R4QD75</accession>
<evidence type="ECO:0000256" key="9">
    <source>
        <dbReference type="SAM" id="Phobius"/>
    </source>
</evidence>
<dbReference type="SUPFAM" id="SSF49313">
    <property type="entry name" value="Cadherin-like"/>
    <property type="match status" value="1"/>
</dbReference>
<dbReference type="EMBL" id="SMKA01000017">
    <property type="protein sequence ID" value="TDC33042.1"/>
    <property type="molecule type" value="Genomic_DNA"/>
</dbReference>
<dbReference type="OrthoDB" id="9813435at2"/>
<evidence type="ECO:0000256" key="6">
    <source>
        <dbReference type="PROSITE-ProRule" id="PRU01240"/>
    </source>
</evidence>
<feature type="active site" description="Charge relay system" evidence="5 6">
    <location>
        <position position="419"/>
    </location>
</feature>
<dbReference type="SUPFAM" id="SSF52743">
    <property type="entry name" value="Subtilisin-like"/>
    <property type="match status" value="1"/>
</dbReference>
<dbReference type="InterPro" id="IPR023827">
    <property type="entry name" value="Peptidase_S8_Asp-AS"/>
</dbReference>
<comment type="caution">
    <text evidence="11">The sequence shown here is derived from an EMBL/GenBank/DDBJ whole genome shotgun (WGS) entry which is preliminary data.</text>
</comment>
<name>A0A4R4QD75_9ACTN</name>
<feature type="active site" description="Charge relay system" evidence="5 6">
    <location>
        <position position="187"/>
    </location>
</feature>
<evidence type="ECO:0000313" key="11">
    <source>
        <dbReference type="EMBL" id="TDC33042.1"/>
    </source>
</evidence>
<feature type="transmembrane region" description="Helical" evidence="9">
    <location>
        <begin position="40"/>
        <end position="61"/>
    </location>
</feature>
<reference evidence="11 12" key="1">
    <citation type="submission" date="2019-03" db="EMBL/GenBank/DDBJ databases">
        <title>Draft genome sequences of novel Actinobacteria.</title>
        <authorList>
            <person name="Sahin N."/>
            <person name="Ay H."/>
            <person name="Saygin H."/>
        </authorList>
    </citation>
    <scope>NUCLEOTIDE SEQUENCE [LARGE SCALE GENOMIC DNA]</scope>
    <source>
        <strain evidence="11 12">JCM 30547</strain>
    </source>
</reference>
<dbReference type="GO" id="GO:0016020">
    <property type="term" value="C:membrane"/>
    <property type="evidence" value="ECO:0007669"/>
    <property type="project" value="InterPro"/>
</dbReference>
<keyword evidence="9" id="KW-0472">Membrane</keyword>
<evidence type="ECO:0000256" key="2">
    <source>
        <dbReference type="ARBA" id="ARBA00022670"/>
    </source>
</evidence>
<dbReference type="InterPro" id="IPR000209">
    <property type="entry name" value="Peptidase_S8/S53_dom"/>
</dbReference>
<dbReference type="PROSITE" id="PS51892">
    <property type="entry name" value="SUBTILASE"/>
    <property type="match status" value="1"/>
</dbReference>
<feature type="active site" description="Charge relay system" evidence="5 6">
    <location>
        <position position="227"/>
    </location>
</feature>
<dbReference type="PROSITE" id="PS00138">
    <property type="entry name" value="SUBTILASE_SER"/>
    <property type="match status" value="1"/>
</dbReference>
<gene>
    <name evidence="11" type="ORF">E1261_06930</name>
</gene>
<keyword evidence="12" id="KW-1185">Reference proteome</keyword>
<keyword evidence="2 6" id="KW-0645">Protease</keyword>
<comment type="similarity">
    <text evidence="1 6 7">Belongs to the peptidase S8 family.</text>
</comment>
<keyword evidence="3 6" id="KW-0378">Hydrolase</keyword>
<keyword evidence="4 6" id="KW-0720">Serine protease</keyword>
<dbReference type="PANTHER" id="PTHR43806:SF11">
    <property type="entry name" value="CEREVISIN-RELATED"/>
    <property type="match status" value="1"/>
</dbReference>
<dbReference type="InterPro" id="IPR015919">
    <property type="entry name" value="Cadherin-like_sf"/>
</dbReference>
<sequence length="583" mass="60456">MSQRPKTRRPRPPEVRTLWVWWTPAWFCTSGRIEWGVRKALLLFVAVCFTTASVAPAAVAVPVRSTAGLRAYFVITEPAKTVQAAAAITQNGGTVYAAYDAIGVIVAHSSNVDFASKVRTTEGVQKVGATRTGDLPADVANPPLPPAETETATTTPEIDRADMTQIGADRAWTKTLGAKTVTVAVLDTGVDDQHSDLKANFDAGKSASCAYGKADTRPGAWRPIADHGTHVAGTIAAAKNGTGMIGVAPGVKVSSIRVAESGSDLFFPENTVCSFMFAADKGVSVTNNSYYVDPWMFLCPSNQDQDAISEAVKRSVAYADSKGVVNIAAAGNETYDLASKGSDDSSPNDTTPAPRQVTNDCLSLPTELPNVVVVSSVDASSAKSRFSNFGEGKINLAAPGENVYSTVPGGGYQAMSGTSMASPHVAGVAALLRSANPKLTPQQVRAKLAQQANDIACPTGMSASCKGSATNNSYFGEGLVDAAEAVGAAAGQPKGAISVTKPAEQLGFGGAPALPLLIKGMGGSGVISYSANGLPPGLEIDPQRGWITGVLTPGAGRYKVTVIARDGEAKTASESFFWNVWSF</sequence>
<evidence type="ECO:0000313" key="12">
    <source>
        <dbReference type="Proteomes" id="UP000295075"/>
    </source>
</evidence>
<evidence type="ECO:0000256" key="8">
    <source>
        <dbReference type="SAM" id="MobiDB-lite"/>
    </source>
</evidence>
<proteinExistence type="inferred from homology"/>
<evidence type="ECO:0000256" key="1">
    <source>
        <dbReference type="ARBA" id="ARBA00011073"/>
    </source>
</evidence>
<evidence type="ECO:0000256" key="3">
    <source>
        <dbReference type="ARBA" id="ARBA00022801"/>
    </source>
</evidence>
<dbReference type="GO" id="GO:0005509">
    <property type="term" value="F:calcium ion binding"/>
    <property type="evidence" value="ECO:0007669"/>
    <property type="project" value="InterPro"/>
</dbReference>
<feature type="region of interest" description="Disordered" evidence="8">
    <location>
        <begin position="132"/>
        <end position="153"/>
    </location>
</feature>
<evidence type="ECO:0000256" key="7">
    <source>
        <dbReference type="RuleBase" id="RU003355"/>
    </source>
</evidence>
<dbReference type="PROSITE" id="PS00136">
    <property type="entry name" value="SUBTILASE_ASP"/>
    <property type="match status" value="1"/>
</dbReference>
<dbReference type="Proteomes" id="UP000295075">
    <property type="component" value="Unassembled WGS sequence"/>
</dbReference>
<dbReference type="InterPro" id="IPR023828">
    <property type="entry name" value="Peptidase_S8_Ser-AS"/>
</dbReference>
<feature type="domain" description="Peptidase S8/S53" evidence="10">
    <location>
        <begin position="179"/>
        <end position="462"/>
    </location>
</feature>
<evidence type="ECO:0000256" key="5">
    <source>
        <dbReference type="PIRSR" id="PIRSR615500-1"/>
    </source>
</evidence>
<dbReference type="GO" id="GO:0005975">
    <property type="term" value="P:carbohydrate metabolic process"/>
    <property type="evidence" value="ECO:0007669"/>
    <property type="project" value="UniProtKB-ARBA"/>
</dbReference>
<organism evidence="11 12">
    <name type="scientific">Kribbella albertanoniae</name>
    <dbReference type="NCBI Taxonomy" id="1266829"/>
    <lineage>
        <taxon>Bacteria</taxon>
        <taxon>Bacillati</taxon>
        <taxon>Actinomycetota</taxon>
        <taxon>Actinomycetes</taxon>
        <taxon>Propionibacteriales</taxon>
        <taxon>Kribbellaceae</taxon>
        <taxon>Kribbella</taxon>
    </lineage>
</organism>
<dbReference type="InterPro" id="IPR015500">
    <property type="entry name" value="Peptidase_S8_subtilisin-rel"/>
</dbReference>
<keyword evidence="9" id="KW-0812">Transmembrane</keyword>
<evidence type="ECO:0000259" key="10">
    <source>
        <dbReference type="Pfam" id="PF00082"/>
    </source>
</evidence>
<dbReference type="Pfam" id="PF00082">
    <property type="entry name" value="Peptidase_S8"/>
    <property type="match status" value="1"/>
</dbReference>
<dbReference type="AlphaFoldDB" id="A0A4R4QD75"/>
<keyword evidence="9" id="KW-1133">Transmembrane helix</keyword>
<dbReference type="InterPro" id="IPR036852">
    <property type="entry name" value="Peptidase_S8/S53_dom_sf"/>
</dbReference>
<feature type="compositionally biased region" description="Polar residues" evidence="8">
    <location>
        <begin position="344"/>
        <end position="361"/>
    </location>
</feature>
<evidence type="ECO:0000256" key="4">
    <source>
        <dbReference type="ARBA" id="ARBA00022825"/>
    </source>
</evidence>
<dbReference type="PRINTS" id="PR00723">
    <property type="entry name" value="SUBTILISIN"/>
</dbReference>
<dbReference type="PROSITE" id="PS00137">
    <property type="entry name" value="SUBTILASE_HIS"/>
    <property type="match status" value="1"/>
</dbReference>
<feature type="region of interest" description="Disordered" evidence="8">
    <location>
        <begin position="338"/>
        <end position="361"/>
    </location>
</feature>
<dbReference type="GO" id="GO:0006508">
    <property type="term" value="P:proteolysis"/>
    <property type="evidence" value="ECO:0007669"/>
    <property type="project" value="UniProtKB-KW"/>
</dbReference>
<dbReference type="PANTHER" id="PTHR43806">
    <property type="entry name" value="PEPTIDASE S8"/>
    <property type="match status" value="1"/>
</dbReference>
<dbReference type="GO" id="GO:0004252">
    <property type="term" value="F:serine-type endopeptidase activity"/>
    <property type="evidence" value="ECO:0007669"/>
    <property type="project" value="UniProtKB-UniRule"/>
</dbReference>
<protein>
    <submittedName>
        <fullName evidence="11">Peptidase S8</fullName>
    </submittedName>
</protein>
<dbReference type="Gene3D" id="2.60.40.10">
    <property type="entry name" value="Immunoglobulins"/>
    <property type="match status" value="1"/>
</dbReference>